<name>A0A4U7JFB0_9FIRM</name>
<dbReference type="AlphaFoldDB" id="A0A4U7JFB0"/>
<dbReference type="Proteomes" id="UP000306409">
    <property type="component" value="Chromosome"/>
</dbReference>
<feature type="transmembrane region" description="Helical" evidence="2">
    <location>
        <begin position="105"/>
        <end position="127"/>
    </location>
</feature>
<dbReference type="GO" id="GO:0007165">
    <property type="term" value="P:signal transduction"/>
    <property type="evidence" value="ECO:0007669"/>
    <property type="project" value="UniProtKB-KW"/>
</dbReference>
<feature type="transmembrane region" description="Helical" evidence="2">
    <location>
        <begin position="16"/>
        <end position="35"/>
    </location>
</feature>
<dbReference type="Pfam" id="PF00015">
    <property type="entry name" value="MCPsignal"/>
    <property type="match status" value="1"/>
</dbReference>
<dbReference type="SMART" id="SM00283">
    <property type="entry name" value="MA"/>
    <property type="match status" value="1"/>
</dbReference>
<proteinExistence type="predicted"/>
<keyword evidence="1" id="KW-0807">Transducer</keyword>
<dbReference type="KEGG" id="rher:EHE19_002270"/>
<keyword evidence="2" id="KW-1133">Transmembrane helix</keyword>
<feature type="transmembrane region" description="Helical" evidence="2">
    <location>
        <begin position="42"/>
        <end position="60"/>
    </location>
</feature>
<accession>A0A4U7JFB0</accession>
<dbReference type="PROSITE" id="PS50111">
    <property type="entry name" value="CHEMOTAXIS_TRANSDUC_2"/>
    <property type="match status" value="1"/>
</dbReference>
<dbReference type="PANTHER" id="PTHR32089:SF112">
    <property type="entry name" value="LYSOZYME-LIKE PROTEIN-RELATED"/>
    <property type="match status" value="1"/>
</dbReference>
<dbReference type="PANTHER" id="PTHR32089">
    <property type="entry name" value="METHYL-ACCEPTING CHEMOTAXIS PROTEIN MCPB"/>
    <property type="match status" value="1"/>
</dbReference>
<feature type="transmembrane region" description="Helical" evidence="2">
    <location>
        <begin position="133"/>
        <end position="154"/>
    </location>
</feature>
<dbReference type="InterPro" id="IPR004089">
    <property type="entry name" value="MCPsignal_dom"/>
</dbReference>
<dbReference type="EMBL" id="CP061336">
    <property type="protein sequence ID" value="QNU67386.1"/>
    <property type="molecule type" value="Genomic_DNA"/>
</dbReference>
<dbReference type="Gene3D" id="1.10.287.950">
    <property type="entry name" value="Methyl-accepting chemotaxis protein"/>
    <property type="match status" value="1"/>
</dbReference>
<organism evidence="3 4">
    <name type="scientific">Ruminiclostridium herbifermentans</name>
    <dbReference type="NCBI Taxonomy" id="2488810"/>
    <lineage>
        <taxon>Bacteria</taxon>
        <taxon>Bacillati</taxon>
        <taxon>Bacillota</taxon>
        <taxon>Clostridia</taxon>
        <taxon>Eubacteriales</taxon>
        <taxon>Oscillospiraceae</taxon>
        <taxon>Ruminiclostridium</taxon>
    </lineage>
</organism>
<evidence type="ECO:0000256" key="2">
    <source>
        <dbReference type="SAM" id="Phobius"/>
    </source>
</evidence>
<dbReference type="SUPFAM" id="SSF58104">
    <property type="entry name" value="Methyl-accepting chemotaxis protein (MCP) signaling domain"/>
    <property type="match status" value="1"/>
</dbReference>
<dbReference type="RefSeq" id="WP_137697728.1">
    <property type="nucleotide sequence ID" value="NZ_CP061336.1"/>
</dbReference>
<keyword evidence="4" id="KW-1185">Reference proteome</keyword>
<dbReference type="GO" id="GO:0016020">
    <property type="term" value="C:membrane"/>
    <property type="evidence" value="ECO:0007669"/>
    <property type="project" value="InterPro"/>
</dbReference>
<feature type="transmembrane region" description="Helical" evidence="2">
    <location>
        <begin position="66"/>
        <end position="84"/>
    </location>
</feature>
<gene>
    <name evidence="3" type="ORF">EHE19_002270</name>
</gene>
<evidence type="ECO:0000256" key="1">
    <source>
        <dbReference type="ARBA" id="ARBA00023224"/>
    </source>
</evidence>
<protein>
    <submittedName>
        <fullName evidence="3">Chemotaxis protein</fullName>
    </submittedName>
</protein>
<reference evidence="3 4" key="1">
    <citation type="submission" date="2020-09" db="EMBL/GenBank/DDBJ databases">
        <title>Characterization and genome sequencing of Ruminiclostridium sp. nov. MA18.</title>
        <authorList>
            <person name="Rettenmaier R."/>
            <person name="Kowollik M.-L."/>
            <person name="Liebl W."/>
            <person name="Zverlov V."/>
        </authorList>
    </citation>
    <scope>NUCLEOTIDE SEQUENCE [LARGE SCALE GENOMIC DNA]</scope>
    <source>
        <strain evidence="3 4">MA18</strain>
    </source>
</reference>
<keyword evidence="2" id="KW-0812">Transmembrane</keyword>
<keyword evidence="2" id="KW-0472">Membrane</keyword>
<dbReference type="OrthoDB" id="2542987at2"/>
<evidence type="ECO:0000313" key="3">
    <source>
        <dbReference type="EMBL" id="QNU67386.1"/>
    </source>
</evidence>
<evidence type="ECO:0000313" key="4">
    <source>
        <dbReference type="Proteomes" id="UP000306409"/>
    </source>
</evidence>
<sequence>MLENSLIKHVKNVNKILNWVFFAMSSVMIIVGIATRSISTTIIPFTVTIVSAFLALFLRYKNKETAASYILVASALFLVLPLLIEAENSAFLLAMLPISIAALYFNKWIICVVGTIMNTILIIIQLVKPSTNIGATIFADVLQILITIMIFILAKDGGKLIKNANQKEAQANQLLDELGKTMNLISINTSALNADISKGYENLSAVREITSSITIANQEITTGIVDQSKSVTQISQMMKDADKEIHKLTEFSHQLKDVSSNASNVVTEGTEKINMMENQMDIVNQSVTKSLETVRELNKNMDEINNFLSGITQIAEQTNMLALNAAIEAARAGESGKGFAVVADEVRKLAEQSAFTVKQIYEIIHQIKDKTKNVLDEVSRGQVATQEGEKVVNAVNKSFEMILVSFKEIDRCIADEINRIGNIADLFSNIDEEVESIASISEEQASSAEEVLATLEEHSSNIEDIYNLMHGIKTSSDNLQGIIK</sequence>